<dbReference type="AlphaFoldDB" id="A0A9W8CU71"/>
<evidence type="ECO:0000256" key="1">
    <source>
        <dbReference type="ARBA" id="ARBA00012815"/>
    </source>
</evidence>
<dbReference type="GO" id="GO:0004821">
    <property type="term" value="F:histidine-tRNA ligase activity"/>
    <property type="evidence" value="ECO:0007669"/>
    <property type="project" value="UniProtKB-EC"/>
</dbReference>
<dbReference type="InterPro" id="IPR006195">
    <property type="entry name" value="aa-tRNA-synth_II"/>
</dbReference>
<evidence type="ECO:0000259" key="3">
    <source>
        <dbReference type="PROSITE" id="PS50862"/>
    </source>
</evidence>
<reference evidence="4" key="1">
    <citation type="submission" date="2022-07" db="EMBL/GenBank/DDBJ databases">
        <title>Phylogenomic reconstructions and comparative analyses of Kickxellomycotina fungi.</title>
        <authorList>
            <person name="Reynolds N.K."/>
            <person name="Stajich J.E."/>
            <person name="Barry K."/>
            <person name="Grigoriev I.V."/>
            <person name="Crous P."/>
            <person name="Smith M.E."/>
        </authorList>
    </citation>
    <scope>NUCLEOTIDE SEQUENCE</scope>
    <source>
        <strain evidence="4">NBRC 32514</strain>
    </source>
</reference>
<feature type="domain" description="Aminoacyl-transfer RNA synthetases class-II family profile" evidence="3">
    <location>
        <begin position="54"/>
        <end position="292"/>
    </location>
</feature>
<protein>
    <recommendedName>
        <fullName evidence="1">histidine--tRNA ligase</fullName>
        <ecNumber evidence="1">6.1.1.21</ecNumber>
    </recommendedName>
</protein>
<evidence type="ECO:0000256" key="2">
    <source>
        <dbReference type="ARBA" id="ARBA00047639"/>
    </source>
</evidence>
<organism evidence="4 5">
    <name type="scientific">Coemansia erecta</name>
    <dbReference type="NCBI Taxonomy" id="147472"/>
    <lineage>
        <taxon>Eukaryota</taxon>
        <taxon>Fungi</taxon>
        <taxon>Fungi incertae sedis</taxon>
        <taxon>Zoopagomycota</taxon>
        <taxon>Kickxellomycotina</taxon>
        <taxon>Kickxellomycetes</taxon>
        <taxon>Kickxellales</taxon>
        <taxon>Kickxellaceae</taxon>
        <taxon>Coemansia</taxon>
    </lineage>
</organism>
<dbReference type="PANTHER" id="PTHR43707:SF1">
    <property type="entry name" value="HISTIDINE--TRNA LIGASE, MITOCHONDRIAL-RELATED"/>
    <property type="match status" value="1"/>
</dbReference>
<dbReference type="Pfam" id="PF13393">
    <property type="entry name" value="tRNA-synt_His"/>
    <property type="match status" value="1"/>
</dbReference>
<comment type="catalytic activity">
    <reaction evidence="2">
        <text>tRNA(His) + L-histidine + ATP = L-histidyl-tRNA(His) + AMP + diphosphate + H(+)</text>
        <dbReference type="Rhea" id="RHEA:17313"/>
        <dbReference type="Rhea" id="RHEA-COMP:9665"/>
        <dbReference type="Rhea" id="RHEA-COMP:9689"/>
        <dbReference type="ChEBI" id="CHEBI:15378"/>
        <dbReference type="ChEBI" id="CHEBI:30616"/>
        <dbReference type="ChEBI" id="CHEBI:33019"/>
        <dbReference type="ChEBI" id="CHEBI:57595"/>
        <dbReference type="ChEBI" id="CHEBI:78442"/>
        <dbReference type="ChEBI" id="CHEBI:78527"/>
        <dbReference type="ChEBI" id="CHEBI:456215"/>
        <dbReference type="EC" id="6.1.1.21"/>
    </reaction>
</comment>
<sequence>MCKCTRIQHIRSALRRTYSSSRQLPRAVRGMPDRVGSAAYKYQQVTSTGHTVLARHGFTLIHTPILEYSSVYERTLGASSDIVGKELYKFLDSSQQWMTMRPEGTAGVARAVISNKLDERLPLKLFYSGPMFRHERPQKGRLRQFEQLGIEMFGVVHPAADVECIEVGWEFLSTLAIDGKLELNINTLGDAQSRSRYRDSLREYFSEHQRLLSEDSQRRLESNPLRILDSKNEGDMKIALGAPSYTEYLSPQSVEHYGFVRSGLDTLKIPYVENKRLVALKPPYWLAEDTTD</sequence>
<dbReference type="GO" id="GO:0005737">
    <property type="term" value="C:cytoplasm"/>
    <property type="evidence" value="ECO:0007669"/>
    <property type="project" value="InterPro"/>
</dbReference>
<dbReference type="PROSITE" id="PS50862">
    <property type="entry name" value="AA_TRNA_LIGASE_II"/>
    <property type="match status" value="1"/>
</dbReference>
<proteinExistence type="predicted"/>
<evidence type="ECO:0000313" key="5">
    <source>
        <dbReference type="Proteomes" id="UP001149813"/>
    </source>
</evidence>
<dbReference type="EMBL" id="JANBOJ010000033">
    <property type="protein sequence ID" value="KAJ1724376.1"/>
    <property type="molecule type" value="Genomic_DNA"/>
</dbReference>
<dbReference type="Gene3D" id="3.30.930.10">
    <property type="entry name" value="Bira Bifunctional Protein, Domain 2"/>
    <property type="match status" value="1"/>
</dbReference>
<accession>A0A9W8CU71</accession>
<dbReference type="Proteomes" id="UP001149813">
    <property type="component" value="Unassembled WGS sequence"/>
</dbReference>
<keyword evidence="5" id="KW-1185">Reference proteome</keyword>
<dbReference type="EC" id="6.1.1.21" evidence="1"/>
<gene>
    <name evidence="4" type="ORF">LPJ53_001332</name>
</gene>
<dbReference type="PANTHER" id="PTHR43707">
    <property type="entry name" value="HISTIDYL-TRNA SYNTHETASE"/>
    <property type="match status" value="1"/>
</dbReference>
<dbReference type="GO" id="GO:0006427">
    <property type="term" value="P:histidyl-tRNA aminoacylation"/>
    <property type="evidence" value="ECO:0007669"/>
    <property type="project" value="TreeGrafter"/>
</dbReference>
<comment type="caution">
    <text evidence="4">The sequence shown here is derived from an EMBL/GenBank/DDBJ whole genome shotgun (WGS) entry which is preliminary data.</text>
</comment>
<dbReference type="CDD" id="cd00773">
    <property type="entry name" value="HisRS-like_core"/>
    <property type="match status" value="1"/>
</dbReference>
<dbReference type="InterPro" id="IPR041715">
    <property type="entry name" value="HisRS-like_core"/>
</dbReference>
<dbReference type="OrthoDB" id="1906957at2759"/>
<dbReference type="InterPro" id="IPR004516">
    <property type="entry name" value="HisRS/HisZ"/>
</dbReference>
<evidence type="ECO:0000313" key="4">
    <source>
        <dbReference type="EMBL" id="KAJ1724376.1"/>
    </source>
</evidence>
<dbReference type="InterPro" id="IPR045864">
    <property type="entry name" value="aa-tRNA-synth_II/BPL/LPL"/>
</dbReference>
<name>A0A9W8CU71_9FUNG</name>
<dbReference type="SUPFAM" id="SSF55681">
    <property type="entry name" value="Class II aaRS and biotin synthetases"/>
    <property type="match status" value="1"/>
</dbReference>